<name>A0A9P3GT11_9APHY</name>
<accession>A0A9P3GT11</accession>
<sequence length="317" mass="34224">MSISSAPSPSSPLRRSASTLPRLAVALPPSRSDLVSPQSPISPTTGLVPLPPTGLRRSLSSDTLPQPPPVPTAASPELSELEQLGLPEDTVLVVRSLQAFSSAPGSQFRACRLGCVVSLPHGSQITPGLPFAFLGTHGLPEWVGCIVEPELTARGWVLFRTVAMCPYAPELSAQFRILIIAKASLCGWGTQPPPKSPSLAVRLRELVPALFPAHDPAPRLTLWGEQPPSCVGRASWLEDHSDFFNYARTTNKYDVVRVRQSVRQQDRSRILTNRTLATIMPVPEISPVTPLGPWEHTDRLRGVLLYGACCAVSFLSV</sequence>
<evidence type="ECO:0000313" key="3">
    <source>
        <dbReference type="Proteomes" id="UP000703269"/>
    </source>
</evidence>
<gene>
    <name evidence="2" type="ORF">PsYK624_170780</name>
</gene>
<dbReference type="Proteomes" id="UP000703269">
    <property type="component" value="Unassembled WGS sequence"/>
</dbReference>
<comment type="caution">
    <text evidence="2">The sequence shown here is derived from an EMBL/GenBank/DDBJ whole genome shotgun (WGS) entry which is preliminary data.</text>
</comment>
<keyword evidence="3" id="KW-1185">Reference proteome</keyword>
<dbReference type="EMBL" id="BPQB01000200">
    <property type="protein sequence ID" value="GJF00777.1"/>
    <property type="molecule type" value="Genomic_DNA"/>
</dbReference>
<evidence type="ECO:0000313" key="2">
    <source>
        <dbReference type="EMBL" id="GJF00777.1"/>
    </source>
</evidence>
<feature type="region of interest" description="Disordered" evidence="1">
    <location>
        <begin position="22"/>
        <end position="75"/>
    </location>
</feature>
<dbReference type="AlphaFoldDB" id="A0A9P3GT11"/>
<proteinExistence type="predicted"/>
<protein>
    <submittedName>
        <fullName evidence="2">Uncharacterized protein</fullName>
    </submittedName>
</protein>
<organism evidence="2 3">
    <name type="scientific">Phanerochaete sordida</name>
    <dbReference type="NCBI Taxonomy" id="48140"/>
    <lineage>
        <taxon>Eukaryota</taxon>
        <taxon>Fungi</taxon>
        <taxon>Dikarya</taxon>
        <taxon>Basidiomycota</taxon>
        <taxon>Agaricomycotina</taxon>
        <taxon>Agaricomycetes</taxon>
        <taxon>Polyporales</taxon>
        <taxon>Phanerochaetaceae</taxon>
        <taxon>Phanerochaete</taxon>
    </lineage>
</organism>
<reference evidence="2 3" key="1">
    <citation type="submission" date="2021-08" db="EMBL/GenBank/DDBJ databases">
        <title>Draft Genome Sequence of Phanerochaete sordida strain YK-624.</title>
        <authorList>
            <person name="Mori T."/>
            <person name="Dohra H."/>
            <person name="Suzuki T."/>
            <person name="Kawagishi H."/>
            <person name="Hirai H."/>
        </authorList>
    </citation>
    <scope>NUCLEOTIDE SEQUENCE [LARGE SCALE GENOMIC DNA]</scope>
    <source>
        <strain evidence="2 3">YK-624</strain>
    </source>
</reference>
<feature type="compositionally biased region" description="Polar residues" evidence="1">
    <location>
        <begin position="33"/>
        <end position="42"/>
    </location>
</feature>
<evidence type="ECO:0000256" key="1">
    <source>
        <dbReference type="SAM" id="MobiDB-lite"/>
    </source>
</evidence>